<dbReference type="FunFam" id="3.40.190.10:FF:000050">
    <property type="entry name" value="Sulfonate ABC transporter substrate-binding protein"/>
    <property type="match status" value="1"/>
</dbReference>
<evidence type="ECO:0000256" key="4">
    <source>
        <dbReference type="ARBA" id="ARBA00055538"/>
    </source>
</evidence>
<name>A0AA37THG4_9HYPH</name>
<comment type="function">
    <text evidence="4">Part of a binding-protein-dependent transport system for aliphatic sulfonates. Putative binding protein.</text>
</comment>
<dbReference type="Gene3D" id="3.40.190.10">
    <property type="entry name" value="Periplasmic binding protein-like II"/>
    <property type="match status" value="2"/>
</dbReference>
<feature type="signal peptide" evidence="6">
    <location>
        <begin position="1"/>
        <end position="22"/>
    </location>
</feature>
<accession>A0AA37THG4</accession>
<dbReference type="NCBIfam" id="TIGR01728">
    <property type="entry name" value="SsuA_fam"/>
    <property type="match status" value="1"/>
</dbReference>
<evidence type="ECO:0000259" key="7">
    <source>
        <dbReference type="SMART" id="SM00062"/>
    </source>
</evidence>
<evidence type="ECO:0000256" key="1">
    <source>
        <dbReference type="ARBA" id="ARBA00010742"/>
    </source>
</evidence>
<evidence type="ECO:0000256" key="3">
    <source>
        <dbReference type="ARBA" id="ARBA00022729"/>
    </source>
</evidence>
<sequence>MTTTRRRVAALLVALGAGLATATGAAAQAAPKEFRIGYQKVGVVVVARQQRTIEKRLAPQGIAVRWVEFQAGPPLLEALNAGSLDFGFAQAAGSTLVYVGASVLSGDGEAIVVKAGSPIRTVADLKGRTVAVGRGTSSHNLLVTALEKAGLSISDVKPAYLLPSDAGPAFANGSVEAWVIWDPYLALAQAQNDTRILTTSRQTHAVSDFFLASRTFADRYPGIVTAAVEGMAEAASWAEVHRDQVAQALATVTGVPYAIEKGVADRTEFGVGPVTEALLAKQQATADRFHRLGLIPRAIQVRDAVWTPPRT</sequence>
<evidence type="ECO:0000256" key="2">
    <source>
        <dbReference type="ARBA" id="ARBA00022448"/>
    </source>
</evidence>
<dbReference type="GO" id="GO:0016020">
    <property type="term" value="C:membrane"/>
    <property type="evidence" value="ECO:0007669"/>
    <property type="project" value="InterPro"/>
</dbReference>
<comment type="caution">
    <text evidence="8">The sequence shown here is derived from an EMBL/GenBank/DDBJ whole genome shotgun (WGS) entry which is preliminary data.</text>
</comment>
<evidence type="ECO:0000313" key="9">
    <source>
        <dbReference type="Proteomes" id="UP001157440"/>
    </source>
</evidence>
<feature type="domain" description="Solute-binding protein family 3/N-terminal" evidence="7">
    <location>
        <begin position="33"/>
        <end position="241"/>
    </location>
</feature>
<keyword evidence="3 6" id="KW-0732">Signal</keyword>
<protein>
    <recommendedName>
        <fullName evidence="5">Putative aliphatic sulfonates-binding protein</fullName>
    </recommendedName>
</protein>
<dbReference type="SUPFAM" id="SSF53850">
    <property type="entry name" value="Periplasmic binding protein-like II"/>
    <property type="match status" value="1"/>
</dbReference>
<dbReference type="Pfam" id="PF13379">
    <property type="entry name" value="NMT1_2"/>
    <property type="match status" value="1"/>
</dbReference>
<proteinExistence type="inferred from homology"/>
<evidence type="ECO:0000313" key="8">
    <source>
        <dbReference type="EMBL" id="GLS72202.1"/>
    </source>
</evidence>
<dbReference type="PANTHER" id="PTHR30024:SF42">
    <property type="entry name" value="ALIPHATIC SULFONATES-BINDING PROTEIN-RELATED"/>
    <property type="match status" value="1"/>
</dbReference>
<dbReference type="PANTHER" id="PTHR30024">
    <property type="entry name" value="ALIPHATIC SULFONATES-BINDING PROTEIN-RELATED"/>
    <property type="match status" value="1"/>
</dbReference>
<dbReference type="EMBL" id="BSPL01000020">
    <property type="protein sequence ID" value="GLS72202.1"/>
    <property type="molecule type" value="Genomic_DNA"/>
</dbReference>
<keyword evidence="9" id="KW-1185">Reference proteome</keyword>
<feature type="chain" id="PRO_5041298603" description="Putative aliphatic sulfonates-binding protein" evidence="6">
    <location>
        <begin position="23"/>
        <end position="311"/>
    </location>
</feature>
<organism evidence="8 9">
    <name type="scientific">Methylobacterium tardum</name>
    <dbReference type="NCBI Taxonomy" id="374432"/>
    <lineage>
        <taxon>Bacteria</taxon>
        <taxon>Pseudomonadati</taxon>
        <taxon>Pseudomonadota</taxon>
        <taxon>Alphaproteobacteria</taxon>
        <taxon>Hyphomicrobiales</taxon>
        <taxon>Methylobacteriaceae</taxon>
        <taxon>Methylobacterium</taxon>
    </lineage>
</organism>
<dbReference type="RefSeq" id="WP_238198749.1">
    <property type="nucleotide sequence ID" value="NZ_BPQZ01000026.1"/>
</dbReference>
<reference evidence="9" key="1">
    <citation type="journal article" date="2019" name="Int. J. Syst. Evol. Microbiol.">
        <title>The Global Catalogue of Microorganisms (GCM) 10K type strain sequencing project: providing services to taxonomists for standard genome sequencing and annotation.</title>
        <authorList>
            <consortium name="The Broad Institute Genomics Platform"/>
            <consortium name="The Broad Institute Genome Sequencing Center for Infectious Disease"/>
            <person name="Wu L."/>
            <person name="Ma J."/>
        </authorList>
    </citation>
    <scope>NUCLEOTIDE SEQUENCE [LARGE SCALE GENOMIC DNA]</scope>
    <source>
        <strain evidence="9">NBRC 103632</strain>
    </source>
</reference>
<evidence type="ECO:0000256" key="6">
    <source>
        <dbReference type="SAM" id="SignalP"/>
    </source>
</evidence>
<dbReference type="GO" id="GO:0042626">
    <property type="term" value="F:ATPase-coupled transmembrane transporter activity"/>
    <property type="evidence" value="ECO:0007669"/>
    <property type="project" value="InterPro"/>
</dbReference>
<dbReference type="SMART" id="SM00062">
    <property type="entry name" value="PBPb"/>
    <property type="match status" value="1"/>
</dbReference>
<comment type="similarity">
    <text evidence="1">Belongs to the bacterial solute-binding protein SsuA/TauA family.</text>
</comment>
<dbReference type="InterPro" id="IPR006311">
    <property type="entry name" value="TAT_signal"/>
</dbReference>
<dbReference type="InterPro" id="IPR010067">
    <property type="entry name" value="ABC_SsuA_sub-bd"/>
</dbReference>
<keyword evidence="2" id="KW-0813">Transport</keyword>
<gene>
    <name evidence="8" type="ORF">GCM10007890_42150</name>
</gene>
<dbReference type="PROSITE" id="PS51318">
    <property type="entry name" value="TAT"/>
    <property type="match status" value="1"/>
</dbReference>
<dbReference type="Proteomes" id="UP001157440">
    <property type="component" value="Unassembled WGS sequence"/>
</dbReference>
<dbReference type="AlphaFoldDB" id="A0AA37THG4"/>
<evidence type="ECO:0000256" key="5">
    <source>
        <dbReference type="ARBA" id="ARBA00070228"/>
    </source>
</evidence>
<dbReference type="InterPro" id="IPR001638">
    <property type="entry name" value="Solute-binding_3/MltF_N"/>
</dbReference>